<feature type="region of interest" description="Disordered" evidence="1">
    <location>
        <begin position="44"/>
        <end position="145"/>
    </location>
</feature>
<feature type="compositionally biased region" description="Basic and acidic residues" evidence="1">
    <location>
        <begin position="983"/>
        <end position="992"/>
    </location>
</feature>
<reference evidence="3 4" key="1">
    <citation type="submission" date="2024-10" db="EMBL/GenBank/DDBJ databases">
        <title>Updated reference genomes for cyclostephanoid diatoms.</title>
        <authorList>
            <person name="Roberts W.R."/>
            <person name="Alverson A.J."/>
        </authorList>
    </citation>
    <scope>NUCLEOTIDE SEQUENCE [LARGE SCALE GENOMIC DNA]</scope>
    <source>
        <strain evidence="3 4">AJA010-31</strain>
    </source>
</reference>
<feature type="compositionally biased region" description="Basic residues" evidence="1">
    <location>
        <begin position="934"/>
        <end position="948"/>
    </location>
</feature>
<dbReference type="Gene3D" id="6.10.140.530">
    <property type="match status" value="1"/>
</dbReference>
<dbReference type="Proteomes" id="UP001530400">
    <property type="component" value="Unassembled WGS sequence"/>
</dbReference>
<proteinExistence type="predicted"/>
<gene>
    <name evidence="3" type="ORF">ACHAWO_008519</name>
</gene>
<keyword evidence="4" id="KW-1185">Reference proteome</keyword>
<evidence type="ECO:0000256" key="1">
    <source>
        <dbReference type="SAM" id="MobiDB-lite"/>
    </source>
</evidence>
<evidence type="ECO:0000313" key="3">
    <source>
        <dbReference type="EMBL" id="KAL3766128.1"/>
    </source>
</evidence>
<protein>
    <recommendedName>
        <fullName evidence="2">Helicase-associated domain-containing protein</fullName>
    </recommendedName>
</protein>
<feature type="compositionally biased region" description="Low complexity" evidence="1">
    <location>
        <begin position="130"/>
        <end position="145"/>
    </location>
</feature>
<feature type="compositionally biased region" description="Basic and acidic residues" evidence="1">
    <location>
        <begin position="913"/>
        <end position="933"/>
    </location>
</feature>
<sequence>MINQHHHHHHHIDPGIAQHRHSEAIHQLHSAYLSAANSHASADAVAAAAASPKKKPSLPPLTHRPPHLMNQPVPSPRARSANDAANNSDSNAGDMQSGPTGKLVEMQKAKAAKRADKRRRAKKAIRENAKSASRSPPPNAANASASAVAMLPPISAAQQGQLNMQPQFPAMQQPPAYNPYPMQQQPPAYSPYPMQHQPAYYSYPPQPQQGYYPNVYGMPNYPMYQTGQPLQQQPQTFMQGMPMNQPQQMNQQAPQLITNQSQQAPRLMNHQHQQTVNQQLPQLQTQPSREQIVNQTNQQIVNQSQLTLGVTTQSVKKATNSDNLVKSAKSNVTEASAILARELIPSPVDENVNDDSAEFDKEGDVDDDAGDVELSEAGTDAEGPLKMDEAGADAEVEGRSELMGVEGSEASETLDAKSADGGKGEDASKSAERICASDKSAVLAVELAPLEDKATNRDDTQDKDAVSAAAQVLGENPNIDLFCALGDTVTDLEEIAAYGKEQSRGDASDASVGDETSVAGNAASSAAVEPETIDTVAVGSTLKPASKDAVQEDSLKTCDFNDENDLDAEEDDVDWNIMLMQLKEYRVRFGNLKVPEPDESQKTTKQDGWYEVYVWVRNQRERYRHGVLREDRRQKLLELGLEFDPRPIHVYTTSVKGGKIGSGKKQKTAKSSRGFLVEAAAKLSSKSLPNQLKTHPELKLQRSNLTMKPKMSLKSSTVATPTILHPKPPVQMNIQAPQIQQLTLPGQIVPSARMVQPQMPGQMHYQMNQVPAPWGFPNQPVQQPFQVPQYQPIMPPPVPQMPPAIYPHFNVAPPQFNLAPNQLQPQPPMSQQHVLYQNAPAAAAAIESTKKMVVSSKRKSSSSMKPSNRKKAKTSHNATSDESESDSEKGSKSSRSKVSKKHKPGSAKKLKARSKDDDTSESKDSDSDDDNKSSRSKQQSRKKAHRKKDWIESSEGEDSISGEETRLRGKEVSDESEGETGDEAVKSDEVVKKDQPELRTGYFTPEENEYCIAVIQDFKRGYLNTIQGQTISTYLAKKLGCKVLRIQKKYPALLHLKPFRLVKMNGQDDIEQEVEDARENIASLYKKCIASFGRQALQKKMKEDEASASLEEQTIRAKMREARILVSQGPKHVKPPEDNIDTTALMKAQNQVIAQQQQENQALRTVVLQQQFQQAQSNHLLRQQAFQQAKSLIEKAQQCQAAAYARPVQIPNPKASVESFENDSLLEKAKQCQAAAKARPVRIHNPKASVENFEKDIAAETLCRLKGKK</sequence>
<feature type="region of interest" description="Disordered" evidence="1">
    <location>
        <begin position="500"/>
        <end position="526"/>
    </location>
</feature>
<evidence type="ECO:0000313" key="4">
    <source>
        <dbReference type="Proteomes" id="UP001530400"/>
    </source>
</evidence>
<feature type="domain" description="Helicase-associated" evidence="2">
    <location>
        <begin position="572"/>
        <end position="640"/>
    </location>
</feature>
<feature type="compositionally biased region" description="Acidic residues" evidence="1">
    <location>
        <begin position="952"/>
        <end position="961"/>
    </location>
</feature>
<feature type="compositionally biased region" description="Low complexity" evidence="1">
    <location>
        <begin position="851"/>
        <end position="866"/>
    </location>
</feature>
<feature type="compositionally biased region" description="Basic residues" evidence="1">
    <location>
        <begin position="1"/>
        <end position="11"/>
    </location>
</feature>
<dbReference type="AlphaFoldDB" id="A0ABD3MQD3"/>
<organism evidence="3 4">
    <name type="scientific">Cyclotella atomus</name>
    <dbReference type="NCBI Taxonomy" id="382360"/>
    <lineage>
        <taxon>Eukaryota</taxon>
        <taxon>Sar</taxon>
        <taxon>Stramenopiles</taxon>
        <taxon>Ochrophyta</taxon>
        <taxon>Bacillariophyta</taxon>
        <taxon>Coscinodiscophyceae</taxon>
        <taxon>Thalassiosirophycidae</taxon>
        <taxon>Stephanodiscales</taxon>
        <taxon>Stephanodiscaceae</taxon>
        <taxon>Cyclotella</taxon>
    </lineage>
</organism>
<feature type="compositionally biased region" description="Acidic residues" evidence="1">
    <location>
        <begin position="351"/>
        <end position="374"/>
    </location>
</feature>
<feature type="region of interest" description="Disordered" evidence="1">
    <location>
        <begin position="1"/>
        <end position="20"/>
    </location>
</feature>
<feature type="region of interest" description="Disordered" evidence="1">
    <location>
        <begin position="346"/>
        <end position="435"/>
    </location>
</feature>
<feature type="compositionally biased region" description="Basic and acidic residues" evidence="1">
    <location>
        <begin position="414"/>
        <end position="435"/>
    </location>
</feature>
<feature type="compositionally biased region" description="Low complexity" evidence="1">
    <location>
        <begin position="76"/>
        <end position="92"/>
    </location>
</feature>
<evidence type="ECO:0000259" key="2">
    <source>
        <dbReference type="Pfam" id="PF03457"/>
    </source>
</evidence>
<feature type="compositionally biased region" description="Basic and acidic residues" evidence="1">
    <location>
        <begin position="963"/>
        <end position="973"/>
    </location>
</feature>
<dbReference type="Pfam" id="PF03457">
    <property type="entry name" value="HA"/>
    <property type="match status" value="1"/>
</dbReference>
<name>A0ABD3MQD3_9STRA</name>
<dbReference type="InterPro" id="IPR005114">
    <property type="entry name" value="Helicase_assoc"/>
</dbReference>
<dbReference type="PANTHER" id="PTHR35213:SF5">
    <property type="entry name" value="RING-TYPE DOMAIN-CONTAINING PROTEIN"/>
    <property type="match status" value="1"/>
</dbReference>
<feature type="region of interest" description="Disordered" evidence="1">
    <location>
        <begin position="850"/>
        <end position="992"/>
    </location>
</feature>
<feature type="compositionally biased region" description="Basic residues" evidence="1">
    <location>
        <begin position="892"/>
        <end position="912"/>
    </location>
</feature>
<accession>A0ABD3MQD3</accession>
<dbReference type="PANTHER" id="PTHR35213">
    <property type="entry name" value="RING-TYPE DOMAIN-CONTAINING PROTEIN-RELATED"/>
    <property type="match status" value="1"/>
</dbReference>
<feature type="compositionally biased region" description="Basic residues" evidence="1">
    <location>
        <begin position="110"/>
        <end position="123"/>
    </location>
</feature>
<dbReference type="EMBL" id="JALLPJ020001390">
    <property type="protein sequence ID" value="KAL3766128.1"/>
    <property type="molecule type" value="Genomic_DNA"/>
</dbReference>
<comment type="caution">
    <text evidence="3">The sequence shown here is derived from an EMBL/GenBank/DDBJ whole genome shotgun (WGS) entry which is preliminary data.</text>
</comment>
<feature type="compositionally biased region" description="Low complexity" evidence="1">
    <location>
        <begin position="517"/>
        <end position="526"/>
    </location>
</feature>